<comment type="caution">
    <text evidence="1">The sequence shown here is derived from an EMBL/GenBank/DDBJ whole genome shotgun (WGS) entry which is preliminary data.</text>
</comment>
<dbReference type="Gene3D" id="3.60.15.10">
    <property type="entry name" value="Ribonuclease Z/Hydroxyacylglutathione hydrolase-like"/>
    <property type="match status" value="1"/>
</dbReference>
<gene>
    <name evidence="1" type="ORF">WMO24_06620</name>
</gene>
<name>A0ABV1GE24_9FIRM</name>
<evidence type="ECO:0000313" key="2">
    <source>
        <dbReference type="Proteomes" id="UP001477672"/>
    </source>
</evidence>
<evidence type="ECO:0000313" key="1">
    <source>
        <dbReference type="EMBL" id="MEQ2520100.1"/>
    </source>
</evidence>
<dbReference type="InterPro" id="IPR050114">
    <property type="entry name" value="UPF0173_UPF0282_UlaG_hydrolase"/>
</dbReference>
<dbReference type="InterPro" id="IPR036866">
    <property type="entry name" value="RibonucZ/Hydroxyglut_hydro"/>
</dbReference>
<proteinExistence type="predicted"/>
<dbReference type="SUPFAM" id="SSF56281">
    <property type="entry name" value="Metallo-hydrolase/oxidoreductase"/>
    <property type="match status" value="1"/>
</dbReference>
<keyword evidence="2" id="KW-1185">Reference proteome</keyword>
<dbReference type="EMBL" id="JBBMFA010000081">
    <property type="protein sequence ID" value="MEQ2520100.1"/>
    <property type="molecule type" value="Genomic_DNA"/>
</dbReference>
<sequence>MFTENRTDEAHAALWFLGQAGFLLQSGEQKILIDPYLSDSVGKSDPRFTRTYPVPVDAAELDANLYLVTHDHLDHLDPETIARYPHKDRTVFVAPRFAARRLEELGVPRANIRVVDHGEKCEVNGVKIQGVFALATGRDVLDTTGYRVELPNGKSIYHTSDTAFCSLVLEDAPYADVLLVCINGKCGNLNVEQAVQLTEKVSPQFVVPMHHDVMALNAENPEAFRYFCAVRGLEDRCRILKPMEKLEW</sequence>
<dbReference type="PANTHER" id="PTHR43546">
    <property type="entry name" value="UPF0173 METAL-DEPENDENT HYDROLASE MJ1163-RELATED"/>
    <property type="match status" value="1"/>
</dbReference>
<protein>
    <submittedName>
        <fullName evidence="1">MBL fold metallo-hydrolase</fullName>
    </submittedName>
</protein>
<accession>A0ABV1GE24</accession>
<reference evidence="1 2" key="1">
    <citation type="submission" date="2024-03" db="EMBL/GenBank/DDBJ databases">
        <title>Human intestinal bacterial collection.</title>
        <authorList>
            <person name="Pauvert C."/>
            <person name="Hitch T.C.A."/>
            <person name="Clavel T."/>
        </authorList>
    </citation>
    <scope>NUCLEOTIDE SEQUENCE [LARGE SCALE GENOMIC DNA]</scope>
    <source>
        <strain evidence="1 2">CLA-JM-H11</strain>
    </source>
</reference>
<dbReference type="RefSeq" id="WP_349215547.1">
    <property type="nucleotide sequence ID" value="NZ_JBBMFA010000081.1"/>
</dbReference>
<dbReference type="Pfam" id="PF13483">
    <property type="entry name" value="Lactamase_B_3"/>
    <property type="match status" value="1"/>
</dbReference>
<dbReference type="Proteomes" id="UP001477672">
    <property type="component" value="Unassembled WGS sequence"/>
</dbReference>
<organism evidence="1 2">
    <name type="scientific">Ruthenibacterium intestinale</name>
    <dbReference type="NCBI Taxonomy" id="3133163"/>
    <lineage>
        <taxon>Bacteria</taxon>
        <taxon>Bacillati</taxon>
        <taxon>Bacillota</taxon>
        <taxon>Clostridia</taxon>
        <taxon>Eubacteriales</taxon>
        <taxon>Oscillospiraceae</taxon>
        <taxon>Ruthenibacterium</taxon>
    </lineage>
</organism>